<evidence type="ECO:0000256" key="3">
    <source>
        <dbReference type="ARBA" id="ARBA00022840"/>
    </source>
</evidence>
<dbReference type="GO" id="GO:0005524">
    <property type="term" value="F:ATP binding"/>
    <property type="evidence" value="ECO:0007669"/>
    <property type="project" value="UniProtKB-KW"/>
</dbReference>
<dbReference type="InterPro" id="IPR004364">
    <property type="entry name" value="Aa-tRNA-synt_II"/>
</dbReference>
<dbReference type="Pfam" id="PF00152">
    <property type="entry name" value="tRNA-synt_2"/>
    <property type="match status" value="2"/>
</dbReference>
<dbReference type="PANTHER" id="PTHR22594">
    <property type="entry name" value="ASPARTYL/LYSYL-TRNA SYNTHETASE"/>
    <property type="match status" value="1"/>
</dbReference>
<accession>A0A914R953</accession>
<evidence type="ECO:0000313" key="7">
    <source>
        <dbReference type="Proteomes" id="UP000887564"/>
    </source>
</evidence>
<organism evidence="7 8">
    <name type="scientific">Parascaris equorum</name>
    <name type="common">Equine roundworm</name>
    <dbReference type="NCBI Taxonomy" id="6256"/>
    <lineage>
        <taxon>Eukaryota</taxon>
        <taxon>Metazoa</taxon>
        <taxon>Ecdysozoa</taxon>
        <taxon>Nematoda</taxon>
        <taxon>Chromadorea</taxon>
        <taxon>Rhabditida</taxon>
        <taxon>Spirurina</taxon>
        <taxon>Ascaridomorpha</taxon>
        <taxon>Ascaridoidea</taxon>
        <taxon>Ascarididae</taxon>
        <taxon>Parascaris</taxon>
    </lineage>
</organism>
<evidence type="ECO:0000259" key="6">
    <source>
        <dbReference type="Pfam" id="PF00152"/>
    </source>
</evidence>
<dbReference type="Gene3D" id="3.30.930.10">
    <property type="entry name" value="Bira Bifunctional Protein, Domain 2"/>
    <property type="match status" value="2"/>
</dbReference>
<dbReference type="Proteomes" id="UP000887564">
    <property type="component" value="Unplaced"/>
</dbReference>
<dbReference type="SUPFAM" id="SSF55681">
    <property type="entry name" value="Class II aaRS and biotin synthetases"/>
    <property type="match status" value="1"/>
</dbReference>
<dbReference type="PRINTS" id="PR01042">
    <property type="entry name" value="TRNASYNTHASP"/>
</dbReference>
<name>A0A914R953_PAREQ</name>
<keyword evidence="3" id="KW-0067">ATP-binding</keyword>
<keyword evidence="4" id="KW-0648">Protein biosynthesis</keyword>
<dbReference type="WBParaSite" id="PEQ_0000298701-mRNA-1">
    <property type="protein sequence ID" value="PEQ_0000298701-mRNA-1"/>
    <property type="gene ID" value="PEQ_0000298701"/>
</dbReference>
<keyword evidence="1" id="KW-0436">Ligase</keyword>
<keyword evidence="7" id="KW-1185">Reference proteome</keyword>
<reference evidence="8" key="1">
    <citation type="submission" date="2022-11" db="UniProtKB">
        <authorList>
            <consortium name="WormBaseParasite"/>
        </authorList>
    </citation>
    <scope>IDENTIFICATION</scope>
</reference>
<dbReference type="AlphaFoldDB" id="A0A914R953"/>
<evidence type="ECO:0000313" key="8">
    <source>
        <dbReference type="WBParaSite" id="PEQ_0000298701-mRNA-1"/>
    </source>
</evidence>
<sequence>MCGGIDRYYQIARCYRDEGSKLDRQPEFTQVDVELSFTTQNDRNLMPNAPFKRLSFAEAYRLYGIDKPDLRIPWTIADCTDHLMFLNSSNTLLFGRYVEAFVREVLIGETFAQKRNYHDFGTLSGDFFPKFGIFTTSQKAWFKQISTAQLMDEYQIEEEDAVVVSLVLLQKRIGEDREKGEQEGKNDKCEAKMADYMNVWGDDKAVQWTLGQLRHLIAEKAGLRATPRFDFVWITDFPLFIRNDDGQLESAHHPFTAPIPEHERLIFEPDQIENITGQMFFCLPYKPINFQSNLAQHYDLVLNGVELGGGSIRIHNANIQRYVIERILSECAEN</sequence>
<dbReference type="GO" id="GO:0005739">
    <property type="term" value="C:mitochondrion"/>
    <property type="evidence" value="ECO:0007669"/>
    <property type="project" value="TreeGrafter"/>
</dbReference>
<dbReference type="InterPro" id="IPR002312">
    <property type="entry name" value="Asp/Asn-tRNA-synth_IIb"/>
</dbReference>
<protein>
    <submittedName>
        <fullName evidence="8">Aminoacyl-tRNA synthetase class II (D/K/N) domain-containing protein</fullName>
    </submittedName>
</protein>
<dbReference type="GO" id="GO:0006422">
    <property type="term" value="P:aspartyl-tRNA aminoacylation"/>
    <property type="evidence" value="ECO:0007669"/>
    <property type="project" value="TreeGrafter"/>
</dbReference>
<keyword evidence="5" id="KW-0030">Aminoacyl-tRNA synthetase</keyword>
<proteinExistence type="predicted"/>
<evidence type="ECO:0000256" key="4">
    <source>
        <dbReference type="ARBA" id="ARBA00022917"/>
    </source>
</evidence>
<evidence type="ECO:0000256" key="2">
    <source>
        <dbReference type="ARBA" id="ARBA00022741"/>
    </source>
</evidence>
<keyword evidence="2" id="KW-0547">Nucleotide-binding</keyword>
<evidence type="ECO:0000256" key="1">
    <source>
        <dbReference type="ARBA" id="ARBA00022598"/>
    </source>
</evidence>
<feature type="domain" description="Aminoacyl-tRNA synthetase class II (D/K/N)" evidence="6">
    <location>
        <begin position="48"/>
        <end position="327"/>
    </location>
</feature>
<dbReference type="GO" id="GO:0004815">
    <property type="term" value="F:aspartate-tRNA ligase activity"/>
    <property type="evidence" value="ECO:0007669"/>
    <property type="project" value="TreeGrafter"/>
</dbReference>
<dbReference type="InterPro" id="IPR045864">
    <property type="entry name" value="aa-tRNA-synth_II/BPL/LPL"/>
</dbReference>
<evidence type="ECO:0000256" key="5">
    <source>
        <dbReference type="ARBA" id="ARBA00023146"/>
    </source>
</evidence>
<dbReference type="PANTHER" id="PTHR22594:SF5">
    <property type="entry name" value="ASPARTATE--TRNA LIGASE, MITOCHONDRIAL"/>
    <property type="match status" value="1"/>
</dbReference>
<feature type="domain" description="Aminoacyl-tRNA synthetase class II (D/K/N)" evidence="6">
    <location>
        <begin position="1"/>
        <end position="42"/>
    </location>
</feature>